<feature type="transmembrane region" description="Helical" evidence="8">
    <location>
        <begin position="137"/>
        <end position="162"/>
    </location>
</feature>
<comment type="subcellular location">
    <subcellularLocation>
        <location evidence="1">Cell membrane</location>
        <topology evidence="1">Multi-pass membrane protein</topology>
    </subcellularLocation>
</comment>
<keyword evidence="5 8" id="KW-0812">Transmembrane</keyword>
<dbReference type="AlphaFoldDB" id="A0A2U3N278"/>
<reference evidence="10" key="1">
    <citation type="submission" date="2018-03" db="EMBL/GenBank/DDBJ databases">
        <authorList>
            <person name="Blom J."/>
        </authorList>
    </citation>
    <scope>NUCLEOTIDE SEQUENCE [LARGE SCALE GENOMIC DNA]</scope>
    <source>
        <strain evidence="10">KPC-SM-21</strain>
    </source>
</reference>
<evidence type="ECO:0000256" key="7">
    <source>
        <dbReference type="ARBA" id="ARBA00023136"/>
    </source>
</evidence>
<dbReference type="Proteomes" id="UP000245974">
    <property type="component" value="Unassembled WGS sequence"/>
</dbReference>
<dbReference type="Pfam" id="PF03591">
    <property type="entry name" value="AzlC"/>
    <property type="match status" value="1"/>
</dbReference>
<keyword evidence="10" id="KW-1185">Reference proteome</keyword>
<keyword evidence="3" id="KW-0813">Transport</keyword>
<proteinExistence type="inferred from homology"/>
<dbReference type="InParanoid" id="A0A2U3N278"/>
<sequence>MTDFNLSEIRSTNSRWRSFYRGAADIMPLSIAVLPWGVLAGSMVIQAGLSDAKAVGMSAIVFAGAAQLVSLGLIVSGASVVTIIVTVFFLTSQHFIYALNFRKEVGQFPLFQRLLVGFLLTDELFAIGSLKREKLTFCYMFGAGGCFYLAWCLFSALGIFLANIVPDLQSLHLDFSIIAVFILIVVPMVKKIATFVGVIVSVFFTFCFKYMHIETGIVLAGIIGMFVATLVDMQLTKRVD</sequence>
<dbReference type="OrthoDB" id="3177005at2"/>
<evidence type="ECO:0000256" key="4">
    <source>
        <dbReference type="ARBA" id="ARBA00022475"/>
    </source>
</evidence>
<accession>A0A2U3N278</accession>
<dbReference type="RefSeq" id="WP_121975188.1">
    <property type="nucleotide sequence ID" value="NZ_OOGT01000171.1"/>
</dbReference>
<evidence type="ECO:0000256" key="6">
    <source>
        <dbReference type="ARBA" id="ARBA00022989"/>
    </source>
</evidence>
<organism evidence="9 10">
    <name type="scientific">Acinetobacter stercoris</name>
    <dbReference type="NCBI Taxonomy" id="2126983"/>
    <lineage>
        <taxon>Bacteria</taxon>
        <taxon>Pseudomonadati</taxon>
        <taxon>Pseudomonadota</taxon>
        <taxon>Gammaproteobacteria</taxon>
        <taxon>Moraxellales</taxon>
        <taxon>Moraxellaceae</taxon>
        <taxon>Acinetobacter</taxon>
    </lineage>
</organism>
<protein>
    <submittedName>
        <fullName evidence="9">Inner membrane protein YgaZ</fullName>
    </submittedName>
</protein>
<evidence type="ECO:0000256" key="1">
    <source>
        <dbReference type="ARBA" id="ARBA00004651"/>
    </source>
</evidence>
<keyword evidence="4" id="KW-1003">Cell membrane</keyword>
<dbReference type="GO" id="GO:0005886">
    <property type="term" value="C:plasma membrane"/>
    <property type="evidence" value="ECO:0007669"/>
    <property type="project" value="UniProtKB-SubCell"/>
</dbReference>
<evidence type="ECO:0000256" key="3">
    <source>
        <dbReference type="ARBA" id="ARBA00022448"/>
    </source>
</evidence>
<dbReference type="InterPro" id="IPR011606">
    <property type="entry name" value="Brnchd-chn_aa_trnsp_permease"/>
</dbReference>
<keyword evidence="7 8" id="KW-0472">Membrane</keyword>
<evidence type="ECO:0000313" key="9">
    <source>
        <dbReference type="EMBL" id="SPL71771.1"/>
    </source>
</evidence>
<name>A0A2U3N278_9GAMM</name>
<comment type="similarity">
    <text evidence="2">Belongs to the AzlC family.</text>
</comment>
<feature type="transmembrane region" description="Helical" evidence="8">
    <location>
        <begin position="217"/>
        <end position="235"/>
    </location>
</feature>
<gene>
    <name evidence="9" type="primary">ygaZ_3</name>
    <name evidence="9" type="ORF">KPC_2949</name>
</gene>
<evidence type="ECO:0000256" key="5">
    <source>
        <dbReference type="ARBA" id="ARBA00022692"/>
    </source>
</evidence>
<evidence type="ECO:0000256" key="2">
    <source>
        <dbReference type="ARBA" id="ARBA00010735"/>
    </source>
</evidence>
<dbReference type="PANTHER" id="PTHR34979">
    <property type="entry name" value="INNER MEMBRANE PROTEIN YGAZ"/>
    <property type="match status" value="1"/>
</dbReference>
<evidence type="ECO:0000313" key="10">
    <source>
        <dbReference type="Proteomes" id="UP000245974"/>
    </source>
</evidence>
<dbReference type="PANTHER" id="PTHR34979:SF1">
    <property type="entry name" value="INNER MEMBRANE PROTEIN YGAZ"/>
    <property type="match status" value="1"/>
</dbReference>
<keyword evidence="6 8" id="KW-1133">Transmembrane helix</keyword>
<dbReference type="EMBL" id="OOGT01000171">
    <property type="protein sequence ID" value="SPL71771.1"/>
    <property type="molecule type" value="Genomic_DNA"/>
</dbReference>
<feature type="transmembrane region" description="Helical" evidence="8">
    <location>
        <begin position="26"/>
        <end position="49"/>
    </location>
</feature>
<feature type="transmembrane region" description="Helical" evidence="8">
    <location>
        <begin position="61"/>
        <end position="90"/>
    </location>
</feature>
<dbReference type="GO" id="GO:1903785">
    <property type="term" value="P:L-valine transmembrane transport"/>
    <property type="evidence" value="ECO:0007669"/>
    <property type="project" value="TreeGrafter"/>
</dbReference>
<evidence type="ECO:0000256" key="8">
    <source>
        <dbReference type="SAM" id="Phobius"/>
    </source>
</evidence>